<dbReference type="InterPro" id="IPR012338">
    <property type="entry name" value="Beta-lactam/transpept-like"/>
</dbReference>
<keyword evidence="8" id="KW-0133">Cell shape</keyword>
<evidence type="ECO:0000256" key="1">
    <source>
        <dbReference type="ARBA" id="ARBA00004236"/>
    </source>
</evidence>
<comment type="catalytic activity">
    <reaction evidence="13">
        <text>Preferential cleavage: (Ac)2-L-Lys-D-Ala-|-D-Ala. Also transpeptidation of peptidyl-alanyl moieties that are N-acyl substituents of D-alanine.</text>
        <dbReference type="EC" id="3.4.16.4"/>
    </reaction>
</comment>
<dbReference type="SUPFAM" id="SSF53955">
    <property type="entry name" value="Lysozyme-like"/>
    <property type="match status" value="1"/>
</dbReference>
<keyword evidence="2" id="KW-1003">Cell membrane</keyword>
<evidence type="ECO:0000256" key="14">
    <source>
        <dbReference type="ARBA" id="ARBA00049902"/>
    </source>
</evidence>
<dbReference type="InterPro" id="IPR036950">
    <property type="entry name" value="PBP_transglycosylase"/>
</dbReference>
<keyword evidence="10" id="KW-0472">Membrane</keyword>
<dbReference type="Gene3D" id="1.10.3810.10">
    <property type="entry name" value="Biosynthetic peptidoglycan transglycosylase-like"/>
    <property type="match status" value="1"/>
</dbReference>
<dbReference type="Pfam" id="PF00905">
    <property type="entry name" value="Transpeptidase"/>
    <property type="match status" value="1"/>
</dbReference>
<keyword evidence="11" id="KW-0511">Multifunctional enzyme</keyword>
<evidence type="ECO:0000256" key="8">
    <source>
        <dbReference type="ARBA" id="ARBA00022960"/>
    </source>
</evidence>
<evidence type="ECO:0000259" key="16">
    <source>
        <dbReference type="Pfam" id="PF00912"/>
    </source>
</evidence>
<dbReference type="InterPro" id="IPR050396">
    <property type="entry name" value="Glycosyltr_51/Transpeptidase"/>
</dbReference>
<dbReference type="NCBIfam" id="TIGR02074">
    <property type="entry name" value="PBP_1a_fam"/>
    <property type="match status" value="1"/>
</dbReference>
<dbReference type="SUPFAM" id="SSF56601">
    <property type="entry name" value="beta-lactamase/transpeptidase-like"/>
    <property type="match status" value="1"/>
</dbReference>
<evidence type="ECO:0000256" key="9">
    <source>
        <dbReference type="ARBA" id="ARBA00022984"/>
    </source>
</evidence>
<protein>
    <submittedName>
        <fullName evidence="17">Penicillin-binding protein</fullName>
    </submittedName>
</protein>
<keyword evidence="9" id="KW-0573">Peptidoglycan synthesis</keyword>
<dbReference type="InterPro" id="IPR001264">
    <property type="entry name" value="Glyco_trans_51"/>
</dbReference>
<evidence type="ECO:0000256" key="2">
    <source>
        <dbReference type="ARBA" id="ARBA00022475"/>
    </source>
</evidence>
<dbReference type="Pfam" id="PF00912">
    <property type="entry name" value="Transgly"/>
    <property type="match status" value="1"/>
</dbReference>
<dbReference type="InterPro" id="IPR023346">
    <property type="entry name" value="Lysozyme-like_dom_sf"/>
</dbReference>
<reference evidence="17 18" key="1">
    <citation type="submission" date="2016-04" db="EMBL/GenBank/DDBJ databases">
        <title>Comparative Genomics and Epigenetics of Sporosarcina ureae.</title>
        <authorList>
            <person name="Oliver A.S."/>
            <person name="Cooper K.K."/>
        </authorList>
    </citation>
    <scope>NUCLEOTIDE SEQUENCE [LARGE SCALE GENOMIC DNA]</scope>
    <source>
        <strain evidence="17 18">S204</strain>
    </source>
</reference>
<dbReference type="EMBL" id="CP015108">
    <property type="protein sequence ID" value="ARF14813.1"/>
    <property type="molecule type" value="Genomic_DNA"/>
</dbReference>
<evidence type="ECO:0000256" key="4">
    <source>
        <dbReference type="ARBA" id="ARBA00022670"/>
    </source>
</evidence>
<proteinExistence type="predicted"/>
<keyword evidence="6" id="KW-0808">Transferase</keyword>
<evidence type="ECO:0000256" key="5">
    <source>
        <dbReference type="ARBA" id="ARBA00022676"/>
    </source>
</evidence>
<dbReference type="PANTHER" id="PTHR32282:SF11">
    <property type="entry name" value="PENICILLIN-BINDING PROTEIN 1B"/>
    <property type="match status" value="1"/>
</dbReference>
<evidence type="ECO:0000256" key="6">
    <source>
        <dbReference type="ARBA" id="ARBA00022679"/>
    </source>
</evidence>
<comment type="subcellular location">
    <subcellularLocation>
        <location evidence="1">Cell membrane</location>
    </subcellularLocation>
</comment>
<dbReference type="Proteomes" id="UP000192486">
    <property type="component" value="Chromosome"/>
</dbReference>
<organism evidence="17 18">
    <name type="scientific">Sporosarcina ureae</name>
    <dbReference type="NCBI Taxonomy" id="1571"/>
    <lineage>
        <taxon>Bacteria</taxon>
        <taxon>Bacillati</taxon>
        <taxon>Bacillota</taxon>
        <taxon>Bacilli</taxon>
        <taxon>Bacillales</taxon>
        <taxon>Caryophanaceae</taxon>
        <taxon>Sporosarcina</taxon>
    </lineage>
</organism>
<keyword evidence="12" id="KW-0961">Cell wall biogenesis/degradation</keyword>
<comment type="catalytic activity">
    <reaction evidence="14">
        <text>[GlcNAc-(1-&gt;4)-Mur2Ac(oyl-L-Ala-gamma-D-Glu-L-Lys-D-Ala-D-Ala)](n)-di-trans,octa-cis-undecaprenyl diphosphate + beta-D-GlcNAc-(1-&gt;4)-Mur2Ac(oyl-L-Ala-gamma-D-Glu-L-Lys-D-Ala-D-Ala)-di-trans,octa-cis-undecaprenyl diphosphate = [GlcNAc-(1-&gt;4)-Mur2Ac(oyl-L-Ala-gamma-D-Glu-L-Lys-D-Ala-D-Ala)](n+1)-di-trans,octa-cis-undecaprenyl diphosphate + di-trans,octa-cis-undecaprenyl diphosphate + H(+)</text>
        <dbReference type="Rhea" id="RHEA:23708"/>
        <dbReference type="Rhea" id="RHEA-COMP:9602"/>
        <dbReference type="Rhea" id="RHEA-COMP:9603"/>
        <dbReference type="ChEBI" id="CHEBI:15378"/>
        <dbReference type="ChEBI" id="CHEBI:58405"/>
        <dbReference type="ChEBI" id="CHEBI:60033"/>
        <dbReference type="ChEBI" id="CHEBI:78435"/>
        <dbReference type="EC" id="2.4.99.28"/>
    </reaction>
</comment>
<evidence type="ECO:0000256" key="10">
    <source>
        <dbReference type="ARBA" id="ARBA00023136"/>
    </source>
</evidence>
<evidence type="ECO:0000256" key="13">
    <source>
        <dbReference type="ARBA" id="ARBA00034000"/>
    </source>
</evidence>
<keyword evidence="4" id="KW-0645">Protease</keyword>
<evidence type="ECO:0000256" key="11">
    <source>
        <dbReference type="ARBA" id="ARBA00023268"/>
    </source>
</evidence>
<evidence type="ECO:0000256" key="7">
    <source>
        <dbReference type="ARBA" id="ARBA00022801"/>
    </source>
</evidence>
<accession>A0ABN4YVM8</accession>
<name>A0ABN4YVM8_SPOUR</name>
<keyword evidence="3" id="KW-0121">Carboxypeptidase</keyword>
<feature type="domain" description="Glycosyl transferase family 51" evidence="16">
    <location>
        <begin position="69"/>
        <end position="238"/>
    </location>
</feature>
<dbReference type="InterPro" id="IPR001460">
    <property type="entry name" value="PCN-bd_Tpept"/>
</dbReference>
<keyword evidence="18" id="KW-1185">Reference proteome</keyword>
<keyword evidence="7" id="KW-0378">Hydrolase</keyword>
<keyword evidence="5" id="KW-0328">Glycosyltransferase</keyword>
<evidence type="ECO:0000259" key="15">
    <source>
        <dbReference type="Pfam" id="PF00905"/>
    </source>
</evidence>
<feature type="domain" description="Penicillin-binding protein transpeptidase" evidence="15">
    <location>
        <begin position="329"/>
        <end position="560"/>
    </location>
</feature>
<dbReference type="RefSeq" id="WP_029053494.1">
    <property type="nucleotide sequence ID" value="NZ_CP015108.1"/>
</dbReference>
<dbReference type="Gene3D" id="3.40.710.10">
    <property type="entry name" value="DD-peptidase/beta-lactamase superfamily"/>
    <property type="match status" value="1"/>
</dbReference>
<evidence type="ECO:0000313" key="17">
    <source>
        <dbReference type="EMBL" id="ARF14813.1"/>
    </source>
</evidence>
<evidence type="ECO:0000256" key="12">
    <source>
        <dbReference type="ARBA" id="ARBA00023316"/>
    </source>
</evidence>
<evidence type="ECO:0000313" key="18">
    <source>
        <dbReference type="Proteomes" id="UP000192486"/>
    </source>
</evidence>
<gene>
    <name evidence="17" type="ORF">SporoS204_12035</name>
</gene>
<sequence>MKRTDYIKSTNRKKWKKIVLSLSITSIAAILTVLIALRIYAQVLGAPSLSVPKASLFLDHSGHQIGDHFSQHRRYWMKLSDMSPYLSDAFVATEDKQFYSHNGFDYKRIAGAVLKDVKTMSKAQGASTITMQYARNLYLTHEKSWTRKLHEALFAYRLEIFYDKDTILEGYLNTVYFGHGMYGVEAASRFYFSKAAKDLTLEEAATIAAIAKGPSIYSPLDHPENSRDRQLLVLNQMERYDYISTEQKERAIEEEIVLKTDSWKDMKQVAPYFLDAAWQQAEDILASKGRAPAEGGWQIRTTLNQQHQQAAEQAIKQAMPENDLQVGFISMAADTGFVTSMIGGVDFGDSSFNRVTQAKRQPGSAMKPILYAAALEKGMNPLTFMTAEKTLFTYDDGRSTYEPSNINGEFAAKPISLAQAIAISDNIYAVKTLEQVGYKPYTKMAQRLGIDVTFPESPAVALGTSDLTLFEMTTAYNRIASEGKQVEPQMILSITDANGKLVYEHPSKKPKQAMSEQDAFVLTHLMTGMFDPVFNDYLTSTGLSMRPKQSRPYAAKSGTTIWDQYLIGFSPTLTAGIWTGFDRGKQLENLEDKTVSKKVWIDFMEAAHEGTAPQPFLPPSGVQGVIVDIETGGIAVNECAKQRLIYVKDKDVPQKLCTDRSLREQHSGEEENSKMELFPFSFFE</sequence>
<evidence type="ECO:0000256" key="3">
    <source>
        <dbReference type="ARBA" id="ARBA00022645"/>
    </source>
</evidence>
<dbReference type="PANTHER" id="PTHR32282">
    <property type="entry name" value="BINDING PROTEIN TRANSPEPTIDASE, PUTATIVE-RELATED"/>
    <property type="match status" value="1"/>
</dbReference>